<evidence type="ECO:0000313" key="1">
    <source>
        <dbReference type="EMBL" id="ESA05378.1"/>
    </source>
</evidence>
<name>U9TGD0_RHIID</name>
<gene>
    <name evidence="1" type="ORF">GLOINDRAFT_35601</name>
</gene>
<organism evidence="1">
    <name type="scientific">Rhizophagus irregularis (strain DAOM 181602 / DAOM 197198 / MUCL 43194)</name>
    <name type="common">Arbuscular mycorrhizal fungus</name>
    <name type="synonym">Glomus intraradices</name>
    <dbReference type="NCBI Taxonomy" id="747089"/>
    <lineage>
        <taxon>Eukaryota</taxon>
        <taxon>Fungi</taxon>
        <taxon>Fungi incertae sedis</taxon>
        <taxon>Mucoromycota</taxon>
        <taxon>Glomeromycotina</taxon>
        <taxon>Glomeromycetes</taxon>
        <taxon>Glomerales</taxon>
        <taxon>Glomeraceae</taxon>
        <taxon>Rhizophagus</taxon>
    </lineage>
</organism>
<proteinExistence type="predicted"/>
<dbReference type="HOGENOM" id="CLU_3069889_0_0_1"/>
<protein>
    <submittedName>
        <fullName evidence="1">Uncharacterized protein</fullName>
    </submittedName>
</protein>
<accession>U9TGD0</accession>
<dbReference type="AlphaFoldDB" id="U9TGD0"/>
<reference evidence="1" key="1">
    <citation type="submission" date="2013-07" db="EMBL/GenBank/DDBJ databases">
        <title>The genome of an arbuscular mycorrhizal fungus provides insights into the evolution of the oldest plant symbiosis.</title>
        <authorList>
            <consortium name="DOE Joint Genome Institute"/>
            <person name="Tisserant E."/>
            <person name="Malbreil M."/>
            <person name="Kuo A."/>
            <person name="Kohler A."/>
            <person name="Symeonidi A."/>
            <person name="Balestrini R."/>
            <person name="Charron P."/>
            <person name="Duensing N."/>
            <person name="Frei-dit-Frey N."/>
            <person name="Gianinazzi-Pearson V."/>
            <person name="Gilbert B."/>
            <person name="Handa Y."/>
            <person name="Hijri M."/>
            <person name="Kaul R."/>
            <person name="Kawaguchi M."/>
            <person name="Krajinski F."/>
            <person name="Lammers P."/>
            <person name="Lapierre D."/>
            <person name="Masclaux F.G."/>
            <person name="Murat C."/>
            <person name="Morin E."/>
            <person name="Ndikumana S."/>
            <person name="Pagni M."/>
            <person name="Petitpierre D."/>
            <person name="Requena N."/>
            <person name="Rosikiewicz P."/>
            <person name="Riley R."/>
            <person name="Saito K."/>
            <person name="San Clemente H."/>
            <person name="Shapiro H."/>
            <person name="van Tuinen D."/>
            <person name="Becard G."/>
            <person name="Bonfante P."/>
            <person name="Paszkowski U."/>
            <person name="Shachar-Hill Y."/>
            <person name="Young J.P."/>
            <person name="Sanders I.R."/>
            <person name="Henrissat B."/>
            <person name="Rensing S.A."/>
            <person name="Grigoriev I.V."/>
            <person name="Corradi N."/>
            <person name="Roux C."/>
            <person name="Martin F."/>
        </authorList>
    </citation>
    <scope>NUCLEOTIDE SEQUENCE</scope>
    <source>
        <strain evidence="1">DAOM 197198</strain>
    </source>
</reference>
<dbReference type="EMBL" id="KI293097">
    <property type="protein sequence ID" value="ESA05378.1"/>
    <property type="molecule type" value="Genomic_DNA"/>
</dbReference>
<sequence length="53" mass="6360">MEPFRGPLYTFKIILIVIGWKRYVSGKCIKYALPYIFQLKNWSLDRLDGTRYS</sequence>